<comment type="caution">
    <text evidence="1">The sequence shown here is derived from an EMBL/GenBank/DDBJ whole genome shotgun (WGS) entry which is preliminary data.</text>
</comment>
<gene>
    <name evidence="1" type="ORF">NDU88_006957</name>
</gene>
<dbReference type="AlphaFoldDB" id="A0AAV7SR21"/>
<sequence>MGDPLLLSMLELKNSILECNRAITEKTDGVATAVTLLRQDLDKMRNRVKYLGTGADRVDEIVGSHATTLTDHERSLKMQEAKLEDVEDRSQRNNVHILGLPEGTESIPVEQFLESWLPTVLPGLESEGGLQVDEHIGHKGANKNQDHHHAC</sequence>
<dbReference type="EMBL" id="JANPWB010000008">
    <property type="protein sequence ID" value="KAJ1166558.1"/>
    <property type="molecule type" value="Genomic_DNA"/>
</dbReference>
<dbReference type="Proteomes" id="UP001066276">
    <property type="component" value="Chromosome 4_2"/>
</dbReference>
<keyword evidence="2" id="KW-1185">Reference proteome</keyword>
<name>A0AAV7SR21_PLEWA</name>
<reference evidence="1" key="1">
    <citation type="journal article" date="2022" name="bioRxiv">
        <title>Sequencing and chromosome-scale assembly of the giantPleurodeles waltlgenome.</title>
        <authorList>
            <person name="Brown T."/>
            <person name="Elewa A."/>
            <person name="Iarovenko S."/>
            <person name="Subramanian E."/>
            <person name="Araus A.J."/>
            <person name="Petzold A."/>
            <person name="Susuki M."/>
            <person name="Suzuki K.-i.T."/>
            <person name="Hayashi T."/>
            <person name="Toyoda A."/>
            <person name="Oliveira C."/>
            <person name="Osipova E."/>
            <person name="Leigh N.D."/>
            <person name="Simon A."/>
            <person name="Yun M.H."/>
        </authorList>
    </citation>
    <scope>NUCLEOTIDE SEQUENCE</scope>
    <source>
        <strain evidence="1">20211129_DDA</strain>
        <tissue evidence="1">Liver</tissue>
    </source>
</reference>
<dbReference type="InterPro" id="IPR004244">
    <property type="entry name" value="Transposase_22"/>
</dbReference>
<protein>
    <submittedName>
        <fullName evidence="1">Uncharacterized protein</fullName>
    </submittedName>
</protein>
<dbReference type="Gene3D" id="3.30.70.1820">
    <property type="entry name" value="L1 transposable element, RRM domain"/>
    <property type="match status" value="1"/>
</dbReference>
<evidence type="ECO:0000313" key="1">
    <source>
        <dbReference type="EMBL" id="KAJ1166558.1"/>
    </source>
</evidence>
<proteinExistence type="predicted"/>
<dbReference type="PANTHER" id="PTHR11505">
    <property type="entry name" value="L1 TRANSPOSABLE ELEMENT-RELATED"/>
    <property type="match status" value="1"/>
</dbReference>
<evidence type="ECO:0000313" key="2">
    <source>
        <dbReference type="Proteomes" id="UP001066276"/>
    </source>
</evidence>
<accession>A0AAV7SR21</accession>
<organism evidence="1 2">
    <name type="scientific">Pleurodeles waltl</name>
    <name type="common">Iberian ribbed newt</name>
    <dbReference type="NCBI Taxonomy" id="8319"/>
    <lineage>
        <taxon>Eukaryota</taxon>
        <taxon>Metazoa</taxon>
        <taxon>Chordata</taxon>
        <taxon>Craniata</taxon>
        <taxon>Vertebrata</taxon>
        <taxon>Euteleostomi</taxon>
        <taxon>Amphibia</taxon>
        <taxon>Batrachia</taxon>
        <taxon>Caudata</taxon>
        <taxon>Salamandroidea</taxon>
        <taxon>Salamandridae</taxon>
        <taxon>Pleurodelinae</taxon>
        <taxon>Pleurodeles</taxon>
    </lineage>
</organism>